<feature type="region of interest" description="Disordered" evidence="1">
    <location>
        <begin position="254"/>
        <end position="412"/>
    </location>
</feature>
<accession>A0A2T4CEQ2</accession>
<evidence type="ECO:0000256" key="1">
    <source>
        <dbReference type="SAM" id="MobiDB-lite"/>
    </source>
</evidence>
<dbReference type="AlphaFoldDB" id="A0A2T4CEQ2"/>
<feature type="region of interest" description="Disordered" evidence="1">
    <location>
        <begin position="1"/>
        <end position="73"/>
    </location>
</feature>
<feature type="compositionally biased region" description="Polar residues" evidence="1">
    <location>
        <begin position="272"/>
        <end position="329"/>
    </location>
</feature>
<name>A0A2T4CEQ2_TRILO</name>
<protein>
    <submittedName>
        <fullName evidence="2">Uncharacterized protein</fullName>
    </submittedName>
</protein>
<feature type="compositionally biased region" description="Low complexity" evidence="1">
    <location>
        <begin position="369"/>
        <end position="378"/>
    </location>
</feature>
<dbReference type="Proteomes" id="UP000240760">
    <property type="component" value="Unassembled WGS sequence"/>
</dbReference>
<sequence>MAAQEPALSQHTMVSQSIPFRTMGSSQGADSPQQLVFRPTAAGDSRSSARKRGRESTEVSQAQDPGPLYESKGSAIVGMTPSFGNKVAEFLFKNEPSTIAGSQVSGNLPMETADHYNSVLAYQAQNLGLSFPQAHSGPHNDIDPSIASPQVVPVSQEAQGMQQPGTHTGRTGPSQGIQSAGVSPRHGHFNVPAPQSGPQLHHSSGVPPPRSVNSGQTSGVGHPLDEGERRMAGAGFHGDHIQETSPMDWRAAKEDISGRQSAHEAQPFVASAPQNTASQSSSSAPANTQSVSQPSATNTKGRVPSPKTQRPISASVKAQTTPAKSSWMSTRVPAPRKAKVKSKPATRASGGVQKRKPDRVRQTTPPRPAALQPAAPKATVPQTAAFPNPIPSARREQQPATYVSGSGLGLTQDDVDRWQEERQNPYRLPSFNDAFGYTLMDVCLRLIVYSL</sequence>
<reference evidence="2 3" key="1">
    <citation type="submission" date="2016-07" db="EMBL/GenBank/DDBJ databases">
        <title>Multiple horizontal gene transfer events from other fungi enriched the ability of initially mycotrophic Trichoderma (Ascomycota) to feed on dead plant biomass.</title>
        <authorList>
            <consortium name="DOE Joint Genome Institute"/>
            <person name="Aerts A."/>
            <person name="Atanasova L."/>
            <person name="Chenthamara K."/>
            <person name="Zhang J."/>
            <person name="Grujic M."/>
            <person name="Henrissat B."/>
            <person name="Kuo A."/>
            <person name="Salamov A."/>
            <person name="Lipzen A."/>
            <person name="Labutti K."/>
            <person name="Barry K."/>
            <person name="Miao Y."/>
            <person name="Rahimi M.J."/>
            <person name="Shen Q."/>
            <person name="Grigoriev I.V."/>
            <person name="Kubicek C.P."/>
            <person name="Druzhinina I.S."/>
        </authorList>
    </citation>
    <scope>NUCLEOTIDE SEQUENCE [LARGE SCALE GENOMIC DNA]</scope>
    <source>
        <strain evidence="2 3">ATCC 18648</strain>
    </source>
</reference>
<feature type="compositionally biased region" description="Polar residues" evidence="1">
    <location>
        <begin position="7"/>
        <end position="34"/>
    </location>
</feature>
<feature type="compositionally biased region" description="Polar residues" evidence="1">
    <location>
        <begin position="156"/>
        <end position="181"/>
    </location>
</feature>
<dbReference type="OrthoDB" id="10512106at2759"/>
<feature type="region of interest" description="Disordered" evidence="1">
    <location>
        <begin position="154"/>
        <end position="231"/>
    </location>
</feature>
<dbReference type="EMBL" id="KZ679127">
    <property type="protein sequence ID" value="PTB80045.1"/>
    <property type="molecule type" value="Genomic_DNA"/>
</dbReference>
<keyword evidence="3" id="KW-1185">Reference proteome</keyword>
<gene>
    <name evidence="2" type="ORF">M440DRAFT_1397338</name>
</gene>
<feature type="compositionally biased region" description="Basic residues" evidence="1">
    <location>
        <begin position="334"/>
        <end position="344"/>
    </location>
</feature>
<proteinExistence type="predicted"/>
<evidence type="ECO:0000313" key="2">
    <source>
        <dbReference type="EMBL" id="PTB80045.1"/>
    </source>
</evidence>
<organism evidence="2 3">
    <name type="scientific">Trichoderma longibrachiatum ATCC 18648</name>
    <dbReference type="NCBI Taxonomy" id="983965"/>
    <lineage>
        <taxon>Eukaryota</taxon>
        <taxon>Fungi</taxon>
        <taxon>Dikarya</taxon>
        <taxon>Ascomycota</taxon>
        <taxon>Pezizomycotina</taxon>
        <taxon>Sordariomycetes</taxon>
        <taxon>Hypocreomycetidae</taxon>
        <taxon>Hypocreales</taxon>
        <taxon>Hypocreaceae</taxon>
        <taxon>Trichoderma</taxon>
    </lineage>
</organism>
<evidence type="ECO:0000313" key="3">
    <source>
        <dbReference type="Proteomes" id="UP000240760"/>
    </source>
</evidence>